<dbReference type="InterPro" id="IPR015421">
    <property type="entry name" value="PyrdxlP-dep_Trfase_major"/>
</dbReference>
<dbReference type="AlphaFoldDB" id="A0A9W7ZQF9"/>
<keyword evidence="4 6" id="KW-0663">Pyridoxal phosphate</keyword>
<protein>
    <recommendedName>
        <fullName evidence="10">Aromatic-L-amino-acid decarboxylase</fullName>
    </recommendedName>
</protein>
<evidence type="ECO:0000256" key="1">
    <source>
        <dbReference type="ARBA" id="ARBA00001933"/>
    </source>
</evidence>
<dbReference type="PANTHER" id="PTHR11999:SF70">
    <property type="entry name" value="MIP05841P"/>
    <property type="match status" value="1"/>
</dbReference>
<dbReference type="Pfam" id="PF00282">
    <property type="entry name" value="Pyridoxal_deC"/>
    <property type="match status" value="1"/>
</dbReference>
<evidence type="ECO:0000256" key="2">
    <source>
        <dbReference type="ARBA" id="ARBA00009533"/>
    </source>
</evidence>
<dbReference type="Gene3D" id="3.90.1150.10">
    <property type="entry name" value="Aspartate Aminotransferase, domain 1"/>
    <property type="match status" value="1"/>
</dbReference>
<feature type="modified residue" description="N6-(pyridoxal phosphate)lysine" evidence="6">
    <location>
        <position position="181"/>
    </location>
</feature>
<comment type="similarity">
    <text evidence="2 7">Belongs to the group II decarboxylase family.</text>
</comment>
<dbReference type="Gene3D" id="3.40.640.10">
    <property type="entry name" value="Type I PLP-dependent aspartate aminotransferase-like (Major domain)"/>
    <property type="match status" value="1"/>
</dbReference>
<evidence type="ECO:0000256" key="4">
    <source>
        <dbReference type="ARBA" id="ARBA00022898"/>
    </source>
</evidence>
<accession>A0A9W7ZQF9</accession>
<comment type="cofactor">
    <cofactor evidence="1 6 7">
        <name>pyridoxal 5'-phosphate</name>
        <dbReference type="ChEBI" id="CHEBI:597326"/>
    </cofactor>
</comment>
<dbReference type="InterPro" id="IPR021115">
    <property type="entry name" value="Pyridoxal-P_BS"/>
</dbReference>
<dbReference type="EMBL" id="JANBPT010001301">
    <property type="protein sequence ID" value="KAJ1908891.1"/>
    <property type="molecule type" value="Genomic_DNA"/>
</dbReference>
<organism evidence="8 9">
    <name type="scientific">Tieghemiomyces parasiticus</name>
    <dbReference type="NCBI Taxonomy" id="78921"/>
    <lineage>
        <taxon>Eukaryota</taxon>
        <taxon>Fungi</taxon>
        <taxon>Fungi incertae sedis</taxon>
        <taxon>Zoopagomycota</taxon>
        <taxon>Kickxellomycotina</taxon>
        <taxon>Dimargaritomycetes</taxon>
        <taxon>Dimargaritales</taxon>
        <taxon>Dimargaritaceae</taxon>
        <taxon>Tieghemiomyces</taxon>
    </lineage>
</organism>
<evidence type="ECO:0008006" key="10">
    <source>
        <dbReference type="Google" id="ProtNLM"/>
    </source>
</evidence>
<dbReference type="InterPro" id="IPR002129">
    <property type="entry name" value="PyrdxlP-dep_de-COase"/>
</dbReference>
<dbReference type="GO" id="GO:0005737">
    <property type="term" value="C:cytoplasm"/>
    <property type="evidence" value="ECO:0007669"/>
    <property type="project" value="TreeGrafter"/>
</dbReference>
<keyword evidence="3" id="KW-0210">Decarboxylase</keyword>
<gene>
    <name evidence="8" type="ORF">IWQ60_011472</name>
</gene>
<dbReference type="PROSITE" id="PS00392">
    <property type="entry name" value="DDC_GAD_HDC_YDC"/>
    <property type="match status" value="1"/>
</dbReference>
<dbReference type="InterPro" id="IPR010977">
    <property type="entry name" value="Aromatic_deC"/>
</dbReference>
<name>A0A9W7ZQF9_9FUNG</name>
<dbReference type="InterPro" id="IPR015424">
    <property type="entry name" value="PyrdxlP-dep_Trfase"/>
</dbReference>
<dbReference type="GO" id="GO:0030170">
    <property type="term" value="F:pyridoxal phosphate binding"/>
    <property type="evidence" value="ECO:0007669"/>
    <property type="project" value="InterPro"/>
</dbReference>
<dbReference type="Proteomes" id="UP001150569">
    <property type="component" value="Unassembled WGS sequence"/>
</dbReference>
<evidence type="ECO:0000313" key="8">
    <source>
        <dbReference type="EMBL" id="KAJ1908891.1"/>
    </source>
</evidence>
<dbReference type="GO" id="GO:0016831">
    <property type="term" value="F:carboxy-lyase activity"/>
    <property type="evidence" value="ECO:0007669"/>
    <property type="project" value="UniProtKB-KW"/>
</dbReference>
<dbReference type="PANTHER" id="PTHR11999">
    <property type="entry name" value="GROUP II PYRIDOXAL-5-PHOSPHATE DECARBOXYLASE"/>
    <property type="match status" value="1"/>
</dbReference>
<keyword evidence="9" id="KW-1185">Reference proteome</keyword>
<sequence>MEWMGKLLGLDPAFYSGKGHALIQGSASEAVFIVVAAARYRTLKALEERHKADPAEVSQRLVIYASDQCHSCTEKAARILNIRYRSLSTDSTCVLRAETVLRAIHDDQRQGLIPIYITSTFGTTPTAAIDDIDGIADICEEHGLWHHVDAAYAGSSLVCPEFRPLAQGYNRADSFSSNMHKWLLVHFDCSLFYTKHREVVKETMSVVPNYQRYREYDEGKVENLSDYQIPMGNRFRALKIWFTVRSYGASGLQRFIRFHIELTALLHHQIAQDDRFEVLNRVDFGLICFRITPAVALSATNQSRAGTVNSHAEDAETALTAANRVNWGLFDHINASGVYLSRGYIGRKFIIRVSIGSFKSDRTSTDLIWDTISRCAREVLDGTVTY</sequence>
<evidence type="ECO:0000256" key="5">
    <source>
        <dbReference type="ARBA" id="ARBA00023239"/>
    </source>
</evidence>
<keyword evidence="5 7" id="KW-0456">Lyase</keyword>
<reference evidence="8" key="1">
    <citation type="submission" date="2022-07" db="EMBL/GenBank/DDBJ databases">
        <title>Phylogenomic reconstructions and comparative analyses of Kickxellomycotina fungi.</title>
        <authorList>
            <person name="Reynolds N.K."/>
            <person name="Stajich J.E."/>
            <person name="Barry K."/>
            <person name="Grigoriev I.V."/>
            <person name="Crous P."/>
            <person name="Smith M.E."/>
        </authorList>
    </citation>
    <scope>NUCLEOTIDE SEQUENCE</scope>
    <source>
        <strain evidence="8">RSA 861</strain>
    </source>
</reference>
<comment type="caution">
    <text evidence="8">The sequence shown here is derived from an EMBL/GenBank/DDBJ whole genome shotgun (WGS) entry which is preliminary data.</text>
</comment>
<dbReference type="OrthoDB" id="639767at2759"/>
<evidence type="ECO:0000256" key="7">
    <source>
        <dbReference type="RuleBase" id="RU000382"/>
    </source>
</evidence>
<dbReference type="SUPFAM" id="SSF53383">
    <property type="entry name" value="PLP-dependent transferases"/>
    <property type="match status" value="1"/>
</dbReference>
<dbReference type="GO" id="GO:0006520">
    <property type="term" value="P:amino acid metabolic process"/>
    <property type="evidence" value="ECO:0007669"/>
    <property type="project" value="InterPro"/>
</dbReference>
<dbReference type="PRINTS" id="PR00800">
    <property type="entry name" value="YHDCRBOXLASE"/>
</dbReference>
<dbReference type="InterPro" id="IPR015422">
    <property type="entry name" value="PyrdxlP-dep_Trfase_small"/>
</dbReference>
<evidence type="ECO:0000313" key="9">
    <source>
        <dbReference type="Proteomes" id="UP001150569"/>
    </source>
</evidence>
<proteinExistence type="inferred from homology"/>
<evidence type="ECO:0000256" key="3">
    <source>
        <dbReference type="ARBA" id="ARBA00022793"/>
    </source>
</evidence>
<evidence type="ECO:0000256" key="6">
    <source>
        <dbReference type="PIRSR" id="PIRSR602129-50"/>
    </source>
</evidence>
<dbReference type="GO" id="GO:0019752">
    <property type="term" value="P:carboxylic acid metabolic process"/>
    <property type="evidence" value="ECO:0007669"/>
    <property type="project" value="InterPro"/>
</dbReference>